<name>A0A1D1VHK7_RAMVA</name>
<dbReference type="Proteomes" id="UP000186922">
    <property type="component" value="Unassembled WGS sequence"/>
</dbReference>
<evidence type="ECO:0000313" key="1">
    <source>
        <dbReference type="EMBL" id="GAV01112.1"/>
    </source>
</evidence>
<sequence>MLIAFAQADCQVLHDTAVRVQTAGRSSRQRHDLLCARLARRYVDAGDSETVRLRRATSVITRTIRCMVIHVELKVTYGPPVNGVNLILKREELAGTGLNVTQELKEAVMLLMAWLIMFTSASAVRRRIRLPFF</sequence>
<gene>
    <name evidence="1" type="primary">RvY_11874-1</name>
    <name evidence="1" type="synonym">RvY_11874.1</name>
    <name evidence="1" type="ORF">RvY_11874</name>
</gene>
<proteinExistence type="predicted"/>
<reference evidence="1 2" key="1">
    <citation type="journal article" date="2016" name="Nat. Commun.">
        <title>Extremotolerant tardigrade genome and improved radiotolerance of human cultured cells by tardigrade-unique protein.</title>
        <authorList>
            <person name="Hashimoto T."/>
            <person name="Horikawa D.D."/>
            <person name="Saito Y."/>
            <person name="Kuwahara H."/>
            <person name="Kozuka-Hata H."/>
            <person name="Shin-I T."/>
            <person name="Minakuchi Y."/>
            <person name="Ohishi K."/>
            <person name="Motoyama A."/>
            <person name="Aizu T."/>
            <person name="Enomoto A."/>
            <person name="Kondo K."/>
            <person name="Tanaka S."/>
            <person name="Hara Y."/>
            <person name="Koshikawa S."/>
            <person name="Sagara H."/>
            <person name="Miura T."/>
            <person name="Yokobori S."/>
            <person name="Miyagawa K."/>
            <person name="Suzuki Y."/>
            <person name="Kubo T."/>
            <person name="Oyama M."/>
            <person name="Kohara Y."/>
            <person name="Fujiyama A."/>
            <person name="Arakawa K."/>
            <person name="Katayama T."/>
            <person name="Toyoda A."/>
            <person name="Kunieda T."/>
        </authorList>
    </citation>
    <scope>NUCLEOTIDE SEQUENCE [LARGE SCALE GENOMIC DNA]</scope>
    <source>
        <strain evidence="1 2">YOKOZUNA-1</strain>
    </source>
</reference>
<organism evidence="1 2">
    <name type="scientific">Ramazzottius varieornatus</name>
    <name type="common">Water bear</name>
    <name type="synonym">Tardigrade</name>
    <dbReference type="NCBI Taxonomy" id="947166"/>
    <lineage>
        <taxon>Eukaryota</taxon>
        <taxon>Metazoa</taxon>
        <taxon>Ecdysozoa</taxon>
        <taxon>Tardigrada</taxon>
        <taxon>Eutardigrada</taxon>
        <taxon>Parachela</taxon>
        <taxon>Hypsibioidea</taxon>
        <taxon>Ramazzottiidae</taxon>
        <taxon>Ramazzottius</taxon>
    </lineage>
</organism>
<keyword evidence="2" id="KW-1185">Reference proteome</keyword>
<dbReference type="EMBL" id="BDGG01000007">
    <property type="protein sequence ID" value="GAV01112.1"/>
    <property type="molecule type" value="Genomic_DNA"/>
</dbReference>
<comment type="caution">
    <text evidence="1">The sequence shown here is derived from an EMBL/GenBank/DDBJ whole genome shotgun (WGS) entry which is preliminary data.</text>
</comment>
<protein>
    <submittedName>
        <fullName evidence="1">Uncharacterized protein</fullName>
    </submittedName>
</protein>
<evidence type="ECO:0000313" key="2">
    <source>
        <dbReference type="Proteomes" id="UP000186922"/>
    </source>
</evidence>
<dbReference type="AlphaFoldDB" id="A0A1D1VHK7"/>
<accession>A0A1D1VHK7</accession>